<feature type="compositionally biased region" description="Polar residues" evidence="11">
    <location>
        <begin position="380"/>
        <end position="390"/>
    </location>
</feature>
<evidence type="ECO:0000256" key="1">
    <source>
        <dbReference type="ARBA" id="ARBA00004123"/>
    </source>
</evidence>
<evidence type="ECO:0000256" key="4">
    <source>
        <dbReference type="ARBA" id="ARBA00022771"/>
    </source>
</evidence>
<evidence type="ECO:0000256" key="9">
    <source>
        <dbReference type="ARBA" id="ARBA00023242"/>
    </source>
</evidence>
<keyword evidence="6" id="KW-0805">Transcription regulation</keyword>
<evidence type="ECO:0000259" key="12">
    <source>
        <dbReference type="PROSITE" id="PS50157"/>
    </source>
</evidence>
<evidence type="ECO:0000256" key="5">
    <source>
        <dbReference type="ARBA" id="ARBA00022833"/>
    </source>
</evidence>
<evidence type="ECO:0000256" key="6">
    <source>
        <dbReference type="ARBA" id="ARBA00023015"/>
    </source>
</evidence>
<feature type="domain" description="C2H2-type" evidence="12">
    <location>
        <begin position="722"/>
        <end position="750"/>
    </location>
</feature>
<sequence>MGDDISEGNSCHLSGAALPLSALRLLVPPLRLVSAAIWQTIQQKVVADYGMIEEFVSLVADIVPELLTRSQRAQLMLGLRARLILDLCRLEPPPEFELIEPHLNRMQELIESWLQEAGGPKAEPSSSNFVEFVKNLLKSPEEREHFFQKIFSEQFGPVYDEELQDLMWLFLNRLEKFLPIQTFHQVASVFDVSCVLKDCMQSVCQCDELKALLLHHKDLGQLDRCDFSLNRRCIISALNFLFLRTETLETQPQNSVLDVAPSCVSPVEEDSVTAAQINSDVDSAHLTGETTMDKNDLTPGGNETQMLPADKRGPGKNVPESQEDPAFSLIKECHVKLKRLDGPLSTNSRFVRANRGLRMKKILQEEKRELDYEDGPACKSPSQKSESLSRISPEESDNDADLSFMAPVSTCSEDDSWSYYSEDSCRANSRTSSVADSWSFYSDQDSSSFISSSAESSSNSDACKNASAPRQKSNVKENILKKPRSFLCFFCKETVNTSLTTHMKTHFPNKDYVCPQCDTRYKLLTSLLQHLKKTCFDYLQQNVDPDQPDETEKLSKCHQCGTVFRYKVSLQKHMMTHHELYCGVCQRVLRDAATLARHQTSHTPFQCPRCDRSFTVFKHLVRHCENIHKISRPFACNQCPKTFPKLRFLIKHEWQHTGHMPFQCAQCNLKFKSDADLVSHEKVHSGEKPHLCSDCGKTFARRSNLFRHLRQLHGAPGSEEKYACSQCDKSFKEKASLKKHQKSKHLNELFRYPCHCCGKMVTLSGMARHKLIHTGERPFKCTTPECDRSFRSMAEVKRHVLLHHTTERPFRCGTCGKGFVRSSDLTAHARIHSVERPCACIICGKGFLKLYSLQRHKRLSHGIYKH</sequence>
<dbReference type="KEGG" id="kmr:108235847"/>
<dbReference type="InterPro" id="IPR036236">
    <property type="entry name" value="Znf_C2H2_sf"/>
</dbReference>
<keyword evidence="4 10" id="KW-0863">Zinc-finger</keyword>
<dbReference type="Proteomes" id="UP000264800">
    <property type="component" value="Unplaced"/>
</dbReference>
<organism evidence="13 14">
    <name type="scientific">Kryptolebias marmoratus</name>
    <name type="common">Mangrove killifish</name>
    <name type="synonym">Rivulus marmoratus</name>
    <dbReference type="NCBI Taxonomy" id="37003"/>
    <lineage>
        <taxon>Eukaryota</taxon>
        <taxon>Metazoa</taxon>
        <taxon>Chordata</taxon>
        <taxon>Craniata</taxon>
        <taxon>Vertebrata</taxon>
        <taxon>Euteleostomi</taxon>
        <taxon>Actinopterygii</taxon>
        <taxon>Neopterygii</taxon>
        <taxon>Teleostei</taxon>
        <taxon>Neoteleostei</taxon>
        <taxon>Acanthomorphata</taxon>
        <taxon>Ovalentaria</taxon>
        <taxon>Atherinomorphae</taxon>
        <taxon>Cyprinodontiformes</taxon>
        <taxon>Rivulidae</taxon>
        <taxon>Kryptolebias</taxon>
    </lineage>
</organism>
<keyword evidence="2" id="KW-0479">Metal-binding</keyword>
<evidence type="ECO:0000256" key="7">
    <source>
        <dbReference type="ARBA" id="ARBA00023125"/>
    </source>
</evidence>
<dbReference type="FunFam" id="3.30.160.60:FF:000064">
    <property type="entry name" value="Early growth response protein 3"/>
    <property type="match status" value="1"/>
</dbReference>
<evidence type="ECO:0000256" key="8">
    <source>
        <dbReference type="ARBA" id="ARBA00023163"/>
    </source>
</evidence>
<dbReference type="PANTHER" id="PTHR24381:SF445">
    <property type="entry name" value="GASTRULA ZINC FINGER PROTEIN XLCGF28.1-LIKE-RELATED"/>
    <property type="match status" value="1"/>
</dbReference>
<feature type="domain" description="C2H2-type" evidence="12">
    <location>
        <begin position="555"/>
        <end position="577"/>
    </location>
</feature>
<keyword evidence="8" id="KW-0804">Transcription</keyword>
<evidence type="ECO:0000256" key="2">
    <source>
        <dbReference type="ARBA" id="ARBA00022723"/>
    </source>
</evidence>
<dbReference type="GeneTree" id="ENSGT00940000162287"/>
<keyword evidence="3" id="KW-0677">Repeat</keyword>
<keyword evidence="9" id="KW-0539">Nucleus</keyword>
<dbReference type="GO" id="GO:0008270">
    <property type="term" value="F:zinc ion binding"/>
    <property type="evidence" value="ECO:0007669"/>
    <property type="project" value="UniProtKB-KW"/>
</dbReference>
<dbReference type="GO" id="GO:0000977">
    <property type="term" value="F:RNA polymerase II transcription regulatory region sequence-specific DNA binding"/>
    <property type="evidence" value="ECO:0007669"/>
    <property type="project" value="TreeGrafter"/>
</dbReference>
<dbReference type="Pfam" id="PF14973">
    <property type="entry name" value="TINF2_N"/>
    <property type="match status" value="1"/>
</dbReference>
<dbReference type="FunFam" id="3.30.160.60:FF:000384">
    <property type="entry name" value="Zinc finger protein 550"/>
    <property type="match status" value="1"/>
</dbReference>
<dbReference type="Pfam" id="PF00096">
    <property type="entry name" value="zf-C2H2"/>
    <property type="match status" value="4"/>
</dbReference>
<dbReference type="InterPro" id="IPR013087">
    <property type="entry name" value="Znf_C2H2_type"/>
</dbReference>
<dbReference type="GeneID" id="108235847"/>
<dbReference type="PROSITE" id="PS00028">
    <property type="entry name" value="ZINC_FINGER_C2H2_1"/>
    <property type="match status" value="8"/>
</dbReference>
<protein>
    <submittedName>
        <fullName evidence="13">Zinc finger protein 135-like</fullName>
    </submittedName>
</protein>
<feature type="domain" description="C2H2-type" evidence="12">
    <location>
        <begin position="779"/>
        <end position="809"/>
    </location>
</feature>
<keyword evidence="14" id="KW-1185">Reference proteome</keyword>
<feature type="domain" description="C2H2-type" evidence="12">
    <location>
        <begin position="810"/>
        <end position="837"/>
    </location>
</feature>
<feature type="domain" description="C2H2-type" evidence="12">
    <location>
        <begin position="605"/>
        <end position="633"/>
    </location>
</feature>
<dbReference type="AlphaFoldDB" id="A0A3Q2ZLG7"/>
<evidence type="ECO:0000256" key="10">
    <source>
        <dbReference type="PROSITE-ProRule" id="PRU00042"/>
    </source>
</evidence>
<dbReference type="OrthoDB" id="8117402at2759"/>
<dbReference type="PROSITE" id="PS50157">
    <property type="entry name" value="ZINC_FINGER_C2H2_2"/>
    <property type="match status" value="10"/>
</dbReference>
<reference evidence="13" key="1">
    <citation type="submission" date="2025-08" db="UniProtKB">
        <authorList>
            <consortium name="Ensembl"/>
        </authorList>
    </citation>
    <scope>IDENTIFICATION</scope>
</reference>
<dbReference type="OMA" id="IHHTTER"/>
<dbReference type="PANTHER" id="PTHR24381">
    <property type="entry name" value="ZINC FINGER PROTEIN"/>
    <property type="match status" value="1"/>
</dbReference>
<feature type="domain" description="C2H2-type" evidence="12">
    <location>
        <begin position="662"/>
        <end position="689"/>
    </location>
</feature>
<dbReference type="SMART" id="SM00355">
    <property type="entry name" value="ZnF_C2H2"/>
    <property type="match status" value="13"/>
</dbReference>
<dbReference type="FunFam" id="3.30.160.60:FF:000100">
    <property type="entry name" value="Zinc finger 45-like"/>
    <property type="match status" value="2"/>
</dbReference>
<evidence type="ECO:0000256" key="3">
    <source>
        <dbReference type="ARBA" id="ARBA00022737"/>
    </source>
</evidence>
<accession>A0A3Q2ZLG7</accession>
<comment type="subcellular location">
    <subcellularLocation>
        <location evidence="1">Nucleus</location>
    </subcellularLocation>
</comment>
<reference evidence="13" key="2">
    <citation type="submission" date="2025-09" db="UniProtKB">
        <authorList>
            <consortium name="Ensembl"/>
        </authorList>
    </citation>
    <scope>IDENTIFICATION</scope>
</reference>
<feature type="region of interest" description="Disordered" evidence="11">
    <location>
        <begin position="367"/>
        <end position="401"/>
    </location>
</feature>
<keyword evidence="7" id="KW-0238">DNA-binding</keyword>
<name>A0A3Q2ZLG7_KRYMA</name>
<dbReference type="Ensembl" id="ENSKMAT00000004557.1">
    <property type="protein sequence ID" value="ENSKMAP00000004471.1"/>
    <property type="gene ID" value="ENSKMAG00000003420.1"/>
</dbReference>
<feature type="domain" description="C2H2-type" evidence="12">
    <location>
        <begin position="752"/>
        <end position="778"/>
    </location>
</feature>
<feature type="domain" description="C2H2-type" evidence="12">
    <location>
        <begin position="838"/>
        <end position="866"/>
    </location>
</feature>
<evidence type="ECO:0000313" key="13">
    <source>
        <dbReference type="Ensembl" id="ENSKMAP00000004471.1"/>
    </source>
</evidence>
<dbReference type="InterPro" id="IPR029400">
    <property type="entry name" value="TINF2_N"/>
</dbReference>
<dbReference type="CDD" id="cd11657">
    <property type="entry name" value="TIN2_N"/>
    <property type="match status" value="1"/>
</dbReference>
<evidence type="ECO:0000256" key="11">
    <source>
        <dbReference type="SAM" id="MobiDB-lite"/>
    </source>
</evidence>
<feature type="region of interest" description="Disordered" evidence="11">
    <location>
        <begin position="280"/>
        <end position="322"/>
    </location>
</feature>
<dbReference type="Gene3D" id="3.30.160.60">
    <property type="entry name" value="Classic Zinc Finger"/>
    <property type="match status" value="10"/>
</dbReference>
<dbReference type="SUPFAM" id="SSF57667">
    <property type="entry name" value="beta-beta-alpha zinc fingers"/>
    <property type="match status" value="7"/>
</dbReference>
<evidence type="ECO:0000313" key="14">
    <source>
        <dbReference type="Proteomes" id="UP000264800"/>
    </source>
</evidence>
<dbReference type="RefSeq" id="XP_017271587.1">
    <property type="nucleotide sequence ID" value="XM_017416098.3"/>
</dbReference>
<keyword evidence="5" id="KW-0862">Zinc</keyword>
<feature type="domain" description="C2H2-type" evidence="12">
    <location>
        <begin position="634"/>
        <end position="661"/>
    </location>
</feature>
<dbReference type="GO" id="GO:0000981">
    <property type="term" value="F:DNA-binding transcription factor activity, RNA polymerase II-specific"/>
    <property type="evidence" value="ECO:0007669"/>
    <property type="project" value="TreeGrafter"/>
</dbReference>
<proteinExistence type="predicted"/>
<dbReference type="GO" id="GO:0005634">
    <property type="term" value="C:nucleus"/>
    <property type="evidence" value="ECO:0007669"/>
    <property type="project" value="UniProtKB-SubCell"/>
</dbReference>
<feature type="domain" description="C2H2-type" evidence="12">
    <location>
        <begin position="690"/>
        <end position="718"/>
    </location>
</feature>